<keyword evidence="1" id="KW-0853">WD repeat</keyword>
<evidence type="ECO:0000256" key="4">
    <source>
        <dbReference type="ARBA" id="ARBA00022776"/>
    </source>
</evidence>
<accession>A0AAD8MT75</accession>
<dbReference type="GO" id="GO:0005680">
    <property type="term" value="C:anaphase-promoting complex"/>
    <property type="evidence" value="ECO:0007669"/>
    <property type="project" value="TreeGrafter"/>
</dbReference>
<dbReference type="GO" id="GO:0051301">
    <property type="term" value="P:cell division"/>
    <property type="evidence" value="ECO:0007669"/>
    <property type="project" value="UniProtKB-KW"/>
</dbReference>
<dbReference type="PANTHER" id="PTHR19918">
    <property type="entry name" value="CELL DIVISION CYCLE 20 CDC20 FIZZY -RELATED"/>
    <property type="match status" value="1"/>
</dbReference>
<keyword evidence="3" id="KW-0677">Repeat</keyword>
<dbReference type="AlphaFoldDB" id="A0AAD8MT75"/>
<proteinExistence type="predicted"/>
<evidence type="ECO:0000256" key="5">
    <source>
        <dbReference type="ARBA" id="ARBA00023306"/>
    </source>
</evidence>
<dbReference type="PANTHER" id="PTHR19918:SF8">
    <property type="entry name" value="FI02843P"/>
    <property type="match status" value="1"/>
</dbReference>
<dbReference type="Proteomes" id="UP001237642">
    <property type="component" value="Unassembled WGS sequence"/>
</dbReference>
<gene>
    <name evidence="6" type="ORF">POM88_016693</name>
</gene>
<dbReference type="SUPFAM" id="SSF50978">
    <property type="entry name" value="WD40 repeat-like"/>
    <property type="match status" value="1"/>
</dbReference>
<organism evidence="6 7">
    <name type="scientific">Heracleum sosnowskyi</name>
    <dbReference type="NCBI Taxonomy" id="360622"/>
    <lineage>
        <taxon>Eukaryota</taxon>
        <taxon>Viridiplantae</taxon>
        <taxon>Streptophyta</taxon>
        <taxon>Embryophyta</taxon>
        <taxon>Tracheophyta</taxon>
        <taxon>Spermatophyta</taxon>
        <taxon>Magnoliopsida</taxon>
        <taxon>eudicotyledons</taxon>
        <taxon>Gunneridae</taxon>
        <taxon>Pentapetalae</taxon>
        <taxon>asterids</taxon>
        <taxon>campanulids</taxon>
        <taxon>Apiales</taxon>
        <taxon>Apiaceae</taxon>
        <taxon>Apioideae</taxon>
        <taxon>apioid superclade</taxon>
        <taxon>Tordylieae</taxon>
        <taxon>Tordyliinae</taxon>
        <taxon>Heracleum</taxon>
    </lineage>
</organism>
<keyword evidence="5" id="KW-0131">Cell cycle</keyword>
<evidence type="ECO:0000256" key="3">
    <source>
        <dbReference type="ARBA" id="ARBA00022737"/>
    </source>
</evidence>
<evidence type="ECO:0000313" key="6">
    <source>
        <dbReference type="EMBL" id="KAK1388515.1"/>
    </source>
</evidence>
<keyword evidence="7" id="KW-1185">Reference proteome</keyword>
<dbReference type="GO" id="GO:0031145">
    <property type="term" value="P:anaphase-promoting complex-dependent catabolic process"/>
    <property type="evidence" value="ECO:0007669"/>
    <property type="project" value="TreeGrafter"/>
</dbReference>
<keyword evidence="4" id="KW-0498">Mitosis</keyword>
<dbReference type="GO" id="GO:0010997">
    <property type="term" value="F:anaphase-promoting complex binding"/>
    <property type="evidence" value="ECO:0007669"/>
    <property type="project" value="InterPro"/>
</dbReference>
<protein>
    <submittedName>
        <fullName evidence="6">Uncharacterized protein</fullName>
    </submittedName>
</protein>
<reference evidence="6" key="1">
    <citation type="submission" date="2023-02" db="EMBL/GenBank/DDBJ databases">
        <title>Genome of toxic invasive species Heracleum sosnowskyi carries increased number of genes despite the absence of recent whole-genome duplications.</title>
        <authorList>
            <person name="Schelkunov M."/>
            <person name="Shtratnikova V."/>
            <person name="Makarenko M."/>
            <person name="Klepikova A."/>
            <person name="Omelchenko D."/>
            <person name="Novikova G."/>
            <person name="Obukhova E."/>
            <person name="Bogdanov V."/>
            <person name="Penin A."/>
            <person name="Logacheva M."/>
        </authorList>
    </citation>
    <scope>NUCLEOTIDE SEQUENCE</scope>
    <source>
        <strain evidence="6">Hsosn_3</strain>
        <tissue evidence="6">Leaf</tissue>
    </source>
</reference>
<sequence length="222" mass="24709">MSSNSPTQWHHRLQDHTTAVKALAWCPFQKNLLASGGGTSDICIKLWNTNTGESTNSLEVPINGQGCRDNTSMVLYMSQSLDGRVVASAAANSSYVRATRSTIPPSRDGFIPIRPREMDFVFSSKIDNDANPYMLSSSSNSSNEAYRNHLAQALNINTTRIFSFRNNSSIPVSIDHSVPESSRRRYIPHNPERTLDAPGIADYYFFNVLDWGSKNVLVRIYG</sequence>
<name>A0AAD8MT75_9APIA</name>
<dbReference type="InterPro" id="IPR036322">
    <property type="entry name" value="WD40_repeat_dom_sf"/>
</dbReference>
<evidence type="ECO:0000256" key="1">
    <source>
        <dbReference type="ARBA" id="ARBA00022574"/>
    </source>
</evidence>
<comment type="caution">
    <text evidence="6">The sequence shown here is derived from an EMBL/GenBank/DDBJ whole genome shotgun (WGS) entry which is preliminary data.</text>
</comment>
<dbReference type="GO" id="GO:1990757">
    <property type="term" value="F:ubiquitin ligase activator activity"/>
    <property type="evidence" value="ECO:0007669"/>
    <property type="project" value="TreeGrafter"/>
</dbReference>
<dbReference type="GO" id="GO:1905786">
    <property type="term" value="P:positive regulation of anaphase-promoting complex-dependent catabolic process"/>
    <property type="evidence" value="ECO:0007669"/>
    <property type="project" value="TreeGrafter"/>
</dbReference>
<reference evidence="6" key="2">
    <citation type="submission" date="2023-05" db="EMBL/GenBank/DDBJ databases">
        <authorList>
            <person name="Schelkunov M.I."/>
        </authorList>
    </citation>
    <scope>NUCLEOTIDE SEQUENCE</scope>
    <source>
        <strain evidence="6">Hsosn_3</strain>
        <tissue evidence="6">Leaf</tissue>
    </source>
</reference>
<keyword evidence="2" id="KW-0132">Cell division</keyword>
<evidence type="ECO:0000256" key="2">
    <source>
        <dbReference type="ARBA" id="ARBA00022618"/>
    </source>
</evidence>
<dbReference type="InterPro" id="IPR015943">
    <property type="entry name" value="WD40/YVTN_repeat-like_dom_sf"/>
</dbReference>
<dbReference type="EMBL" id="JAUIZM010000004">
    <property type="protein sequence ID" value="KAK1388515.1"/>
    <property type="molecule type" value="Genomic_DNA"/>
</dbReference>
<dbReference type="Gene3D" id="2.130.10.10">
    <property type="entry name" value="YVTN repeat-like/Quinoprotein amine dehydrogenase"/>
    <property type="match status" value="2"/>
</dbReference>
<evidence type="ECO:0000313" key="7">
    <source>
        <dbReference type="Proteomes" id="UP001237642"/>
    </source>
</evidence>
<dbReference type="InterPro" id="IPR033010">
    <property type="entry name" value="Cdc20/Fizzy"/>
</dbReference>